<evidence type="ECO:0000256" key="1">
    <source>
        <dbReference type="ARBA" id="ARBA00023239"/>
    </source>
</evidence>
<protein>
    <submittedName>
        <fullName evidence="2">Histidine ammonia-lyase</fullName>
        <ecNumber evidence="2">4.3.1.3</ecNumber>
    </submittedName>
</protein>
<dbReference type="RefSeq" id="WP_184898658.1">
    <property type="nucleotide sequence ID" value="NZ_JACHMX010000001.1"/>
</dbReference>
<evidence type="ECO:0000313" key="3">
    <source>
        <dbReference type="Proteomes" id="UP000580861"/>
    </source>
</evidence>
<comment type="caution">
    <text evidence="2">The sequence shown here is derived from an EMBL/GenBank/DDBJ whole genome shotgun (WGS) entry which is preliminary data.</text>
</comment>
<dbReference type="InterPro" id="IPR001106">
    <property type="entry name" value="Aromatic_Lyase"/>
</dbReference>
<dbReference type="GO" id="GO:0004397">
    <property type="term" value="F:histidine ammonia-lyase activity"/>
    <property type="evidence" value="ECO:0007669"/>
    <property type="project" value="UniProtKB-EC"/>
</dbReference>
<sequence length="484" mass="50754">MRLSTKDFDLDSAFEAEFLEIDPALLARVGENRARVLSALTDRPVYGVNTGMGRLAGVALDTPEAHQRNLLIGRAVGGPPWLSAGEVRRLLLVRLRDLLAPEAGASPELVTFLVDRLNEGFTPAVPRTGLGSAGEIIPLAHAFQTFLGIGTVLVDGVETPASEVLAKPYEPGLKEGATLIQGSPLAETLAAFALVEVRRLVSSQTLAAAIAIDVLGAPQAVYRPSLAGDDQVLRTVLLEVSGLIRGSVERPEVVQAPVSVRVAPRAIAHLTRVADELDEALRRSMPTDSPSFLDGEFVSTTGFHAVELGLRMDAVTAALVHLGEVSVQRMHRLLDERFSGLPAQLTPTPGPQAGLVPLHKRAAGELHALRRLATPATVGSADTSAGQEDVQAFAWAAGNQLRDACARMSAITACELIAGSQARWLASGEGAPGLRAAYGRLRTLVPPVVADRSLGPEVTTLVSALRNGFPLGTGSPARAGSPPG</sequence>
<organism evidence="2 3">
    <name type="scientific">Amycolatopsis umgeniensis</name>
    <dbReference type="NCBI Taxonomy" id="336628"/>
    <lineage>
        <taxon>Bacteria</taxon>
        <taxon>Bacillati</taxon>
        <taxon>Actinomycetota</taxon>
        <taxon>Actinomycetes</taxon>
        <taxon>Pseudonocardiales</taxon>
        <taxon>Pseudonocardiaceae</taxon>
        <taxon>Amycolatopsis</taxon>
    </lineage>
</organism>
<dbReference type="Gene3D" id="1.20.200.10">
    <property type="entry name" value="Fumarase/aspartase (Central domain)"/>
    <property type="match status" value="1"/>
</dbReference>
<dbReference type="Gene3D" id="1.10.275.10">
    <property type="entry name" value="Fumarase/aspartase (N-terminal domain)"/>
    <property type="match status" value="1"/>
</dbReference>
<evidence type="ECO:0000313" key="2">
    <source>
        <dbReference type="EMBL" id="MBB5854580.1"/>
    </source>
</evidence>
<dbReference type="SUPFAM" id="SSF48557">
    <property type="entry name" value="L-aspartase-like"/>
    <property type="match status" value="1"/>
</dbReference>
<dbReference type="PANTHER" id="PTHR10362">
    <property type="entry name" value="HISTIDINE AMMONIA-LYASE"/>
    <property type="match status" value="1"/>
</dbReference>
<reference evidence="2 3" key="1">
    <citation type="submission" date="2020-08" db="EMBL/GenBank/DDBJ databases">
        <title>Sequencing the genomes of 1000 actinobacteria strains.</title>
        <authorList>
            <person name="Klenk H.-P."/>
        </authorList>
    </citation>
    <scope>NUCLEOTIDE SEQUENCE [LARGE SCALE GENOMIC DNA]</scope>
    <source>
        <strain evidence="2 3">DSM 45272</strain>
    </source>
</reference>
<accession>A0A841B6S6</accession>
<gene>
    <name evidence="2" type="ORF">HDA45_004667</name>
</gene>
<proteinExistence type="predicted"/>
<keyword evidence="1 2" id="KW-0456">Lyase</keyword>
<name>A0A841B6S6_9PSEU</name>
<dbReference type="InterPro" id="IPR008948">
    <property type="entry name" value="L-Aspartase-like"/>
</dbReference>
<dbReference type="InterPro" id="IPR024083">
    <property type="entry name" value="Fumarase/histidase_N"/>
</dbReference>
<dbReference type="EC" id="4.3.1.3" evidence="2"/>
<dbReference type="EMBL" id="JACHMX010000001">
    <property type="protein sequence ID" value="MBB5854580.1"/>
    <property type="molecule type" value="Genomic_DNA"/>
</dbReference>
<dbReference type="Pfam" id="PF00221">
    <property type="entry name" value="Lyase_aromatic"/>
    <property type="match status" value="1"/>
</dbReference>
<dbReference type="Proteomes" id="UP000580861">
    <property type="component" value="Unassembled WGS sequence"/>
</dbReference>
<dbReference type="AlphaFoldDB" id="A0A841B6S6"/>
<keyword evidence="3" id="KW-1185">Reference proteome</keyword>